<accession>A0ACB9M003</accession>
<dbReference type="Proteomes" id="UP000828941">
    <property type="component" value="Chromosome 10"/>
</dbReference>
<dbReference type="EMBL" id="CM039435">
    <property type="protein sequence ID" value="KAI4317377.1"/>
    <property type="molecule type" value="Genomic_DNA"/>
</dbReference>
<comment type="caution">
    <text evidence="1">The sequence shown here is derived from an EMBL/GenBank/DDBJ whole genome shotgun (WGS) entry which is preliminary data.</text>
</comment>
<reference evidence="1 2" key="1">
    <citation type="journal article" date="2022" name="DNA Res.">
        <title>Chromosomal-level genome assembly of the orchid tree Bauhinia variegata (Leguminosae; Cercidoideae) supports the allotetraploid origin hypothesis of Bauhinia.</title>
        <authorList>
            <person name="Zhong Y."/>
            <person name="Chen Y."/>
            <person name="Zheng D."/>
            <person name="Pang J."/>
            <person name="Liu Y."/>
            <person name="Luo S."/>
            <person name="Meng S."/>
            <person name="Qian L."/>
            <person name="Wei D."/>
            <person name="Dai S."/>
            <person name="Zhou R."/>
        </authorList>
    </citation>
    <scope>NUCLEOTIDE SEQUENCE [LARGE SCALE GENOMIC DNA]</scope>
    <source>
        <strain evidence="1">BV-YZ2020</strain>
    </source>
</reference>
<keyword evidence="2" id="KW-1185">Reference proteome</keyword>
<proteinExistence type="predicted"/>
<evidence type="ECO:0000313" key="2">
    <source>
        <dbReference type="Proteomes" id="UP000828941"/>
    </source>
</evidence>
<sequence>MLFMIPSKEMKKLLHLQISGNPTLVGPSTISPSYSLKHGFVKFTQSFLITKASREAWLKLSPPPNFFNSSLEDWLYSSISGDTLVTVSVPWSFIFSFMSWVLWKDRNNTVFCNPNTIQQAPHVRAMALASEFYHLVGVQKTKVFDTILITWNPLPHNYFKLNCDASGFGNPGNISFWGVIRDASGSWVQEYSGNLLHNTVNYGEIWSIHIGIKLALALKVDHVIVESDSLIAVNALKYSNPQPFHQWKTLLVYVCTEQIKQFSCCLVQHTCHERNQSG</sequence>
<name>A0ACB9M003_BAUVA</name>
<evidence type="ECO:0000313" key="1">
    <source>
        <dbReference type="EMBL" id="KAI4317377.1"/>
    </source>
</evidence>
<organism evidence="1 2">
    <name type="scientific">Bauhinia variegata</name>
    <name type="common">Purple orchid tree</name>
    <name type="synonym">Phanera variegata</name>
    <dbReference type="NCBI Taxonomy" id="167791"/>
    <lineage>
        <taxon>Eukaryota</taxon>
        <taxon>Viridiplantae</taxon>
        <taxon>Streptophyta</taxon>
        <taxon>Embryophyta</taxon>
        <taxon>Tracheophyta</taxon>
        <taxon>Spermatophyta</taxon>
        <taxon>Magnoliopsida</taxon>
        <taxon>eudicotyledons</taxon>
        <taxon>Gunneridae</taxon>
        <taxon>Pentapetalae</taxon>
        <taxon>rosids</taxon>
        <taxon>fabids</taxon>
        <taxon>Fabales</taxon>
        <taxon>Fabaceae</taxon>
        <taxon>Cercidoideae</taxon>
        <taxon>Cercideae</taxon>
        <taxon>Bauhiniinae</taxon>
        <taxon>Bauhinia</taxon>
    </lineage>
</organism>
<protein>
    <submittedName>
        <fullName evidence="1">Uncharacterized protein</fullName>
    </submittedName>
</protein>
<gene>
    <name evidence="1" type="ORF">L6164_025249</name>
</gene>